<dbReference type="SUPFAM" id="SSF52096">
    <property type="entry name" value="ClpP/crotonase"/>
    <property type="match status" value="1"/>
</dbReference>
<dbReference type="Proteomes" id="UP000603352">
    <property type="component" value="Unassembled WGS sequence"/>
</dbReference>
<dbReference type="EMBL" id="BMDZ01000031">
    <property type="protein sequence ID" value="GGB44508.1"/>
    <property type="molecule type" value="Genomic_DNA"/>
</dbReference>
<accession>A0ABQ1IJI4</accession>
<dbReference type="InterPro" id="IPR014748">
    <property type="entry name" value="Enoyl-CoA_hydra_C"/>
</dbReference>
<reference evidence="3" key="1">
    <citation type="journal article" date="2019" name="Int. J. Syst. Evol. Microbiol.">
        <title>The Global Catalogue of Microorganisms (GCM) 10K type strain sequencing project: providing services to taxonomists for standard genome sequencing and annotation.</title>
        <authorList>
            <consortium name="The Broad Institute Genomics Platform"/>
            <consortium name="The Broad Institute Genome Sequencing Center for Infectious Disease"/>
            <person name="Wu L."/>
            <person name="Ma J."/>
        </authorList>
    </citation>
    <scope>NUCLEOTIDE SEQUENCE [LARGE SCALE GENOMIC DNA]</scope>
    <source>
        <strain evidence="3">CGMCC 1.10188</strain>
    </source>
</reference>
<keyword evidence="3" id="KW-1185">Reference proteome</keyword>
<dbReference type="InterPro" id="IPR029045">
    <property type="entry name" value="ClpP/crotonase-like_dom_sf"/>
</dbReference>
<gene>
    <name evidence="2" type="ORF">GCM10011505_27240</name>
</gene>
<name>A0ABQ1IJI4_9PROT</name>
<evidence type="ECO:0000313" key="3">
    <source>
        <dbReference type="Proteomes" id="UP000603352"/>
    </source>
</evidence>
<dbReference type="InterPro" id="IPR001753">
    <property type="entry name" value="Enoyl-CoA_hydra/iso"/>
</dbReference>
<dbReference type="PANTHER" id="PTHR43802">
    <property type="entry name" value="ENOYL-COA HYDRATASE"/>
    <property type="match status" value="1"/>
</dbReference>
<evidence type="ECO:0000313" key="2">
    <source>
        <dbReference type="EMBL" id="GGB44508.1"/>
    </source>
</evidence>
<evidence type="ECO:0000256" key="1">
    <source>
        <dbReference type="ARBA" id="ARBA00005254"/>
    </source>
</evidence>
<protein>
    <submittedName>
        <fullName evidence="2">Enoyl-CoA hydratase</fullName>
    </submittedName>
</protein>
<dbReference type="CDD" id="cd06558">
    <property type="entry name" value="crotonase-like"/>
    <property type="match status" value="1"/>
</dbReference>
<organism evidence="2 3">
    <name type="scientific">Tistrella bauzanensis</name>
    <dbReference type="NCBI Taxonomy" id="657419"/>
    <lineage>
        <taxon>Bacteria</taxon>
        <taxon>Pseudomonadati</taxon>
        <taxon>Pseudomonadota</taxon>
        <taxon>Alphaproteobacteria</taxon>
        <taxon>Geminicoccales</taxon>
        <taxon>Geminicoccaceae</taxon>
        <taxon>Tistrella</taxon>
    </lineage>
</organism>
<dbReference type="Gene3D" id="3.90.226.10">
    <property type="entry name" value="2-enoyl-CoA Hydratase, Chain A, domain 1"/>
    <property type="match status" value="1"/>
</dbReference>
<dbReference type="Gene3D" id="1.10.12.10">
    <property type="entry name" value="Lyase 2-enoyl-coa Hydratase, Chain A, domain 2"/>
    <property type="match status" value="1"/>
</dbReference>
<dbReference type="PANTHER" id="PTHR43802:SF1">
    <property type="entry name" value="IP11341P-RELATED"/>
    <property type="match status" value="1"/>
</dbReference>
<comment type="similarity">
    <text evidence="1">Belongs to the enoyl-CoA hydratase/isomerase family.</text>
</comment>
<dbReference type="RefSeq" id="WP_229708089.1">
    <property type="nucleotide sequence ID" value="NZ_BMDZ01000031.1"/>
</dbReference>
<dbReference type="Pfam" id="PF00378">
    <property type="entry name" value="ECH_1"/>
    <property type="match status" value="1"/>
</dbReference>
<sequence>MTTDTSAGPRPFAFRDYECFTFDRRDRVLTISINRPEAMNAVNARLHEEFSRVFTDAAHDPDSDIIVLTGHGRAFCAGGDINWMQEHIDVPGEFERTGVEAKRIVFSQLDLEKPLICRLNGHATGLGATIALMCDIIIASDKARIGDPHVSVGLVAGDGGAVIWPQLIGFARAKEFLLTGDLLTAPRAAEIGLINRAVPADQLDAEVYALADRLAGGATKAIRWTKTATNIALKQLAHSMMDACIGYESMSNLTEDHKEAVAAFRDKRKPVFTGR</sequence>
<proteinExistence type="inferred from homology"/>
<comment type="caution">
    <text evidence="2">The sequence shown here is derived from an EMBL/GenBank/DDBJ whole genome shotgun (WGS) entry which is preliminary data.</text>
</comment>